<feature type="region of interest" description="Disordered" evidence="1">
    <location>
        <begin position="237"/>
        <end position="264"/>
    </location>
</feature>
<feature type="region of interest" description="Disordered" evidence="1">
    <location>
        <begin position="208"/>
        <end position="227"/>
    </location>
</feature>
<evidence type="ECO:0000313" key="3">
    <source>
        <dbReference type="Proteomes" id="UP001279734"/>
    </source>
</evidence>
<feature type="region of interest" description="Disordered" evidence="1">
    <location>
        <begin position="147"/>
        <end position="179"/>
    </location>
</feature>
<dbReference type="PANTHER" id="PTHR34193:SF1">
    <property type="entry name" value="EXPRESSED PROTEIN"/>
    <property type="match status" value="1"/>
</dbReference>
<feature type="compositionally biased region" description="Polar residues" evidence="1">
    <location>
        <begin position="74"/>
        <end position="92"/>
    </location>
</feature>
<reference evidence="2" key="1">
    <citation type="submission" date="2023-05" db="EMBL/GenBank/DDBJ databases">
        <title>Nepenthes gracilis genome sequencing.</title>
        <authorList>
            <person name="Fukushima K."/>
        </authorList>
    </citation>
    <scope>NUCLEOTIDE SEQUENCE</scope>
    <source>
        <strain evidence="2">SING2019-196</strain>
    </source>
</reference>
<evidence type="ECO:0000256" key="1">
    <source>
        <dbReference type="SAM" id="MobiDB-lite"/>
    </source>
</evidence>
<feature type="region of interest" description="Disordered" evidence="1">
    <location>
        <begin position="63"/>
        <end position="92"/>
    </location>
</feature>
<dbReference type="PANTHER" id="PTHR34193">
    <property type="entry name" value="OS11G0199801 PROTEIN"/>
    <property type="match status" value="1"/>
</dbReference>
<accession>A0AAD3XUV8</accession>
<gene>
    <name evidence="2" type="ORF">Nepgr_018987</name>
</gene>
<organism evidence="2 3">
    <name type="scientific">Nepenthes gracilis</name>
    <name type="common">Slender pitcher plant</name>
    <dbReference type="NCBI Taxonomy" id="150966"/>
    <lineage>
        <taxon>Eukaryota</taxon>
        <taxon>Viridiplantae</taxon>
        <taxon>Streptophyta</taxon>
        <taxon>Embryophyta</taxon>
        <taxon>Tracheophyta</taxon>
        <taxon>Spermatophyta</taxon>
        <taxon>Magnoliopsida</taxon>
        <taxon>eudicotyledons</taxon>
        <taxon>Gunneridae</taxon>
        <taxon>Pentapetalae</taxon>
        <taxon>Caryophyllales</taxon>
        <taxon>Nepenthaceae</taxon>
        <taxon>Nepenthes</taxon>
    </lineage>
</organism>
<sequence length="319" mass="35226">MIDSRTKLPENRIHIFDPVGLINKNYGSYEAANYDIRTGRMTRSFDSFANINGGGLRFAVESTVNDESDPSSPPLWQTSPTSSPRVMSPNSRTQAIARGRKELIEMVRDMPESFYELSLKDIVEQKATLDAKHEKKITEEGRFVDEEGIDSKERRQKKSSKQMKKSESKGRMTRSGSIDNGGFLLKTSVFPISLGSKKTKRGLVTAASFKIPQQPTPAPISSTKGARDWWKRRSGIASDGGESGGLSSNSGSSSGSGGSNSRRRHSTRFFPSCCSLAVIIRALLSEELFLEFVLQLRYHSSNISGSRTVDSDIPECKII</sequence>
<name>A0AAD3XUV8_NEPGR</name>
<dbReference type="Proteomes" id="UP001279734">
    <property type="component" value="Unassembled WGS sequence"/>
</dbReference>
<protein>
    <submittedName>
        <fullName evidence="2">Uncharacterized protein</fullName>
    </submittedName>
</protein>
<dbReference type="AlphaFoldDB" id="A0AAD3XUV8"/>
<feature type="compositionally biased region" description="Basic residues" evidence="1">
    <location>
        <begin position="154"/>
        <end position="163"/>
    </location>
</feature>
<dbReference type="EMBL" id="BSYO01000017">
    <property type="protein sequence ID" value="GMH17146.1"/>
    <property type="molecule type" value="Genomic_DNA"/>
</dbReference>
<evidence type="ECO:0000313" key="2">
    <source>
        <dbReference type="EMBL" id="GMH17146.1"/>
    </source>
</evidence>
<comment type="caution">
    <text evidence="2">The sequence shown here is derived from an EMBL/GenBank/DDBJ whole genome shotgun (WGS) entry which is preliminary data.</text>
</comment>
<proteinExistence type="predicted"/>
<keyword evidence="3" id="KW-1185">Reference proteome</keyword>